<keyword evidence="5" id="KW-0804">Transcription</keyword>
<evidence type="ECO:0000313" key="9">
    <source>
        <dbReference type="Proteomes" id="UP000000739"/>
    </source>
</evidence>
<proteinExistence type="predicted"/>
<protein>
    <submittedName>
        <fullName evidence="8">Protein with response regulator receiver domain</fullName>
    </submittedName>
</protein>
<accession>B8FAW9</accession>
<keyword evidence="2" id="KW-0902">Two-component regulatory system</keyword>
<dbReference type="SMART" id="SM00448">
    <property type="entry name" value="REC"/>
    <property type="match status" value="1"/>
</dbReference>
<dbReference type="Pfam" id="PF14332">
    <property type="entry name" value="DUF4388"/>
    <property type="match status" value="1"/>
</dbReference>
<keyword evidence="3" id="KW-0805">Transcription regulation</keyword>
<dbReference type="InterPro" id="IPR025497">
    <property type="entry name" value="PatA-like_N"/>
</dbReference>
<evidence type="ECO:0000256" key="5">
    <source>
        <dbReference type="ARBA" id="ARBA00023163"/>
    </source>
</evidence>
<dbReference type="Pfam" id="PF00072">
    <property type="entry name" value="Response_reg"/>
    <property type="match status" value="1"/>
</dbReference>
<dbReference type="GO" id="GO:0032993">
    <property type="term" value="C:protein-DNA complex"/>
    <property type="evidence" value="ECO:0007669"/>
    <property type="project" value="TreeGrafter"/>
</dbReference>
<organism evidence="8 9">
    <name type="scientific">Desulfatibacillum aliphaticivorans</name>
    <dbReference type="NCBI Taxonomy" id="218208"/>
    <lineage>
        <taxon>Bacteria</taxon>
        <taxon>Pseudomonadati</taxon>
        <taxon>Thermodesulfobacteriota</taxon>
        <taxon>Desulfobacteria</taxon>
        <taxon>Desulfobacterales</taxon>
        <taxon>Desulfatibacillaceae</taxon>
        <taxon>Desulfatibacillum</taxon>
    </lineage>
</organism>
<evidence type="ECO:0000259" key="7">
    <source>
        <dbReference type="PROSITE" id="PS50110"/>
    </source>
</evidence>
<dbReference type="PANTHER" id="PTHR48111:SF1">
    <property type="entry name" value="TWO-COMPONENT RESPONSE REGULATOR ORR33"/>
    <property type="match status" value="1"/>
</dbReference>
<evidence type="ECO:0000256" key="4">
    <source>
        <dbReference type="ARBA" id="ARBA00023125"/>
    </source>
</evidence>
<name>B8FAW9_DESAL</name>
<dbReference type="KEGG" id="dal:Dalk_2362"/>
<evidence type="ECO:0000256" key="6">
    <source>
        <dbReference type="PROSITE-ProRule" id="PRU00169"/>
    </source>
</evidence>
<keyword evidence="9" id="KW-1185">Reference proteome</keyword>
<keyword evidence="1 6" id="KW-0597">Phosphoprotein</keyword>
<dbReference type="HOGENOM" id="CLU_914410_0_0_7"/>
<feature type="domain" description="Response regulatory" evidence="7">
    <location>
        <begin position="5"/>
        <end position="121"/>
    </location>
</feature>
<dbReference type="Proteomes" id="UP000000739">
    <property type="component" value="Chromosome"/>
</dbReference>
<dbReference type="GO" id="GO:0006355">
    <property type="term" value="P:regulation of DNA-templated transcription"/>
    <property type="evidence" value="ECO:0007669"/>
    <property type="project" value="TreeGrafter"/>
</dbReference>
<dbReference type="InterPro" id="IPR001789">
    <property type="entry name" value="Sig_transdc_resp-reg_receiver"/>
</dbReference>
<feature type="modified residue" description="4-aspartylphosphate" evidence="6">
    <location>
        <position position="54"/>
    </location>
</feature>
<dbReference type="GO" id="GO:0000976">
    <property type="term" value="F:transcription cis-regulatory region binding"/>
    <property type="evidence" value="ECO:0007669"/>
    <property type="project" value="TreeGrafter"/>
</dbReference>
<sequence length="305" mass="33859">MAGFLILITDDEPMQRELLEEYLKLSHYRVTHAKDGNQCLEMMQQHEPDLVLLDIQMPGMDGFATLTQIRKIPAIADTPVLFLSSLDRQHLKVKGLELGADDYITKPFHPPELLARVKASLRRTMRYRKTEGLMAGDLANVALTDLLQSMELGAKTAAIRLDGMKANIYLEDGALVHASMGPFTGENALERMFLMEKGPFKVQFDQLPEDLPKRSTPLMAVLMNVLAEVDEINAHINRMSKVPVSLEPGPSWDSPPGLKDLMTDPPTPLRDLTALMGGSLKENLLAVVDAVKKGKLKPSKPRNLS</sequence>
<evidence type="ECO:0000256" key="1">
    <source>
        <dbReference type="ARBA" id="ARBA00022553"/>
    </source>
</evidence>
<evidence type="ECO:0000256" key="3">
    <source>
        <dbReference type="ARBA" id="ARBA00023015"/>
    </source>
</evidence>
<reference evidence="8 9" key="1">
    <citation type="journal article" date="2012" name="Environ. Microbiol.">
        <title>The genome sequence of Desulfatibacillum alkenivorans AK-01: a blueprint for anaerobic alkane oxidation.</title>
        <authorList>
            <person name="Callaghan A.V."/>
            <person name="Morris B.E."/>
            <person name="Pereira I.A."/>
            <person name="McInerney M.J."/>
            <person name="Austin R.N."/>
            <person name="Groves J.T."/>
            <person name="Kukor J.J."/>
            <person name="Suflita J.M."/>
            <person name="Young L.Y."/>
            <person name="Zylstra G.J."/>
            <person name="Wawrik B."/>
        </authorList>
    </citation>
    <scope>NUCLEOTIDE SEQUENCE [LARGE SCALE GENOMIC DNA]</scope>
    <source>
        <strain evidence="8 9">AK-01</strain>
    </source>
</reference>
<dbReference type="PANTHER" id="PTHR48111">
    <property type="entry name" value="REGULATOR OF RPOS"/>
    <property type="match status" value="1"/>
</dbReference>
<dbReference type="InterPro" id="IPR039420">
    <property type="entry name" value="WalR-like"/>
</dbReference>
<evidence type="ECO:0000256" key="2">
    <source>
        <dbReference type="ARBA" id="ARBA00023012"/>
    </source>
</evidence>
<dbReference type="SUPFAM" id="SSF52172">
    <property type="entry name" value="CheY-like"/>
    <property type="match status" value="1"/>
</dbReference>
<evidence type="ECO:0000313" key="8">
    <source>
        <dbReference type="EMBL" id="ACL04055.1"/>
    </source>
</evidence>
<dbReference type="GO" id="GO:0000156">
    <property type="term" value="F:phosphorelay response regulator activity"/>
    <property type="evidence" value="ECO:0007669"/>
    <property type="project" value="TreeGrafter"/>
</dbReference>
<dbReference type="InterPro" id="IPR011006">
    <property type="entry name" value="CheY-like_superfamily"/>
</dbReference>
<dbReference type="EMBL" id="CP001322">
    <property type="protein sequence ID" value="ACL04055.1"/>
    <property type="molecule type" value="Genomic_DNA"/>
</dbReference>
<dbReference type="GO" id="GO:0005829">
    <property type="term" value="C:cytosol"/>
    <property type="evidence" value="ECO:0007669"/>
    <property type="project" value="TreeGrafter"/>
</dbReference>
<dbReference type="eggNOG" id="COG0745">
    <property type="taxonomic scope" value="Bacteria"/>
</dbReference>
<dbReference type="AlphaFoldDB" id="B8FAW9"/>
<dbReference type="PROSITE" id="PS50110">
    <property type="entry name" value="RESPONSE_REGULATORY"/>
    <property type="match status" value="1"/>
</dbReference>
<dbReference type="CDD" id="cd17574">
    <property type="entry name" value="REC_OmpR"/>
    <property type="match status" value="1"/>
</dbReference>
<dbReference type="Gene3D" id="3.40.50.2300">
    <property type="match status" value="1"/>
</dbReference>
<gene>
    <name evidence="8" type="ordered locus">Dalk_2362</name>
</gene>
<keyword evidence="4" id="KW-0238">DNA-binding</keyword>